<sequence>MQLFLKEVRHGGVNQPPLLLSLNASVDDEERDITLISFYKNDRAKSQWAAPFNCRIIGNAAVTTLFEGQTDHLVPVLSTSLLDSDLIMMAGRMIGHSVIHGGPTLSGLSPAVVDALMYSRTEMAASKLCLEDCSDVEHRETIRLVSEEKELESSQISELCLNWYCPVPTKETNRLLLFQQLLSHAVLGRSHAQIKQLRKGLKDTGVWPLLATRPDVAPLFFPREAEVQLTPQAILQSIKWPQSQEAYNSDDSDDDIQTGTISAITVFFRTFVENASPEILAKLVKFWTGWEVPPDKLNMEIVKSRGRNHLPTASTCYERLRIPDHYSTYSSLKSDLMVCVESVDSGFGLI</sequence>
<dbReference type="Gene3D" id="3.30.2410.10">
    <property type="entry name" value="Hect, E3 ligase catalytic domain"/>
    <property type="match status" value="1"/>
</dbReference>
<proteinExistence type="predicted"/>
<dbReference type="SUPFAM" id="SSF56204">
    <property type="entry name" value="Hect, E3 ligase catalytic domain"/>
    <property type="match status" value="1"/>
</dbReference>
<dbReference type="InterPro" id="IPR035983">
    <property type="entry name" value="Hect_E3_ubiquitin_ligase"/>
</dbReference>
<dbReference type="InterPro" id="IPR050409">
    <property type="entry name" value="E3_ubiq-protein_ligase"/>
</dbReference>
<evidence type="ECO:0000313" key="9">
    <source>
        <dbReference type="Proteomes" id="UP001591681"/>
    </source>
</evidence>
<dbReference type="Pfam" id="PF00632">
    <property type="entry name" value="HECT"/>
    <property type="match status" value="1"/>
</dbReference>
<dbReference type="GO" id="GO:0061630">
    <property type="term" value="F:ubiquitin protein ligase activity"/>
    <property type="evidence" value="ECO:0007669"/>
    <property type="project" value="UniProtKB-EC"/>
</dbReference>
<dbReference type="PANTHER" id="PTHR11254:SF440">
    <property type="entry name" value="E3 UBIQUITIN-PROTEIN LIGASE NEDD-4"/>
    <property type="match status" value="1"/>
</dbReference>
<dbReference type="EC" id="2.3.2.26" evidence="3"/>
<dbReference type="InterPro" id="IPR000569">
    <property type="entry name" value="HECT_dom"/>
</dbReference>
<dbReference type="EMBL" id="JBHFQA010000017">
    <property type="protein sequence ID" value="KAL2085043.1"/>
    <property type="molecule type" value="Genomic_DNA"/>
</dbReference>
<accession>A0ABD1JCZ7</accession>
<feature type="active site" description="Glycyl thioester intermediate" evidence="6">
    <location>
        <position position="316"/>
    </location>
</feature>
<dbReference type="PANTHER" id="PTHR11254">
    <property type="entry name" value="HECT DOMAIN UBIQUITIN-PROTEIN LIGASE"/>
    <property type="match status" value="1"/>
</dbReference>
<evidence type="ECO:0000256" key="4">
    <source>
        <dbReference type="ARBA" id="ARBA00022679"/>
    </source>
</evidence>
<evidence type="ECO:0000256" key="1">
    <source>
        <dbReference type="ARBA" id="ARBA00000885"/>
    </source>
</evidence>
<organism evidence="8 9">
    <name type="scientific">Coilia grayii</name>
    <name type="common">Gray's grenadier anchovy</name>
    <dbReference type="NCBI Taxonomy" id="363190"/>
    <lineage>
        <taxon>Eukaryota</taxon>
        <taxon>Metazoa</taxon>
        <taxon>Chordata</taxon>
        <taxon>Craniata</taxon>
        <taxon>Vertebrata</taxon>
        <taxon>Euteleostomi</taxon>
        <taxon>Actinopterygii</taxon>
        <taxon>Neopterygii</taxon>
        <taxon>Teleostei</taxon>
        <taxon>Clupei</taxon>
        <taxon>Clupeiformes</taxon>
        <taxon>Clupeoidei</taxon>
        <taxon>Engraulidae</taxon>
        <taxon>Coilinae</taxon>
        <taxon>Coilia</taxon>
    </lineage>
</organism>
<comment type="pathway">
    <text evidence="2">Protein modification; protein ubiquitination.</text>
</comment>
<evidence type="ECO:0000256" key="3">
    <source>
        <dbReference type="ARBA" id="ARBA00012485"/>
    </source>
</evidence>
<dbReference type="AlphaFoldDB" id="A0ABD1JCZ7"/>
<protein>
    <recommendedName>
        <fullName evidence="3">HECT-type E3 ubiquitin transferase</fullName>
        <ecNumber evidence="3">2.3.2.26</ecNumber>
    </recommendedName>
</protein>
<evidence type="ECO:0000256" key="2">
    <source>
        <dbReference type="ARBA" id="ARBA00004906"/>
    </source>
</evidence>
<evidence type="ECO:0000313" key="8">
    <source>
        <dbReference type="EMBL" id="KAL2085043.1"/>
    </source>
</evidence>
<feature type="domain" description="HECT" evidence="7">
    <location>
        <begin position="167"/>
        <end position="350"/>
    </location>
</feature>
<comment type="catalytic activity">
    <reaction evidence="1">
        <text>S-ubiquitinyl-[E2 ubiquitin-conjugating enzyme]-L-cysteine + [acceptor protein]-L-lysine = [E2 ubiquitin-conjugating enzyme]-L-cysteine + N(6)-ubiquitinyl-[acceptor protein]-L-lysine.</text>
        <dbReference type="EC" id="2.3.2.26"/>
    </reaction>
</comment>
<keyword evidence="9" id="KW-1185">Reference proteome</keyword>
<name>A0ABD1JCZ7_9TELE</name>
<evidence type="ECO:0000259" key="7">
    <source>
        <dbReference type="PROSITE" id="PS50237"/>
    </source>
</evidence>
<keyword evidence="5 6" id="KW-0833">Ubl conjugation pathway</keyword>
<dbReference type="PROSITE" id="PS50237">
    <property type="entry name" value="HECT"/>
    <property type="match status" value="1"/>
</dbReference>
<gene>
    <name evidence="8" type="ORF">ACEWY4_020561</name>
</gene>
<dbReference type="Proteomes" id="UP001591681">
    <property type="component" value="Unassembled WGS sequence"/>
</dbReference>
<evidence type="ECO:0000256" key="6">
    <source>
        <dbReference type="PROSITE-ProRule" id="PRU00104"/>
    </source>
</evidence>
<evidence type="ECO:0000256" key="5">
    <source>
        <dbReference type="ARBA" id="ARBA00022786"/>
    </source>
</evidence>
<comment type="caution">
    <text evidence="8">The sequence shown here is derived from an EMBL/GenBank/DDBJ whole genome shotgun (WGS) entry which is preliminary data.</text>
</comment>
<reference evidence="8 9" key="1">
    <citation type="submission" date="2024-09" db="EMBL/GenBank/DDBJ databases">
        <title>A chromosome-level genome assembly of Gray's grenadier anchovy, Coilia grayii.</title>
        <authorList>
            <person name="Fu Z."/>
        </authorList>
    </citation>
    <scope>NUCLEOTIDE SEQUENCE [LARGE SCALE GENOMIC DNA]</scope>
    <source>
        <strain evidence="8">G4</strain>
        <tissue evidence="8">Muscle</tissue>
    </source>
</reference>
<keyword evidence="4" id="KW-0808">Transferase</keyword>